<keyword evidence="3" id="KW-1185">Reference proteome</keyword>
<reference evidence="2 3" key="1">
    <citation type="submission" date="2012-05" db="EMBL/GenBank/DDBJ databases">
        <authorList>
            <person name="Harkins D.M."/>
            <person name="Madupu R."/>
            <person name="Durkin A.S."/>
            <person name="Torralba M."/>
            <person name="Methe B."/>
            <person name="Sutton G.G."/>
            <person name="Nelson K.E."/>
        </authorList>
    </citation>
    <scope>NUCLEOTIDE SEQUENCE [LARGE SCALE GENOMIC DNA]</scope>
    <source>
        <strain evidence="2 3">F0490</strain>
    </source>
</reference>
<evidence type="ECO:0000313" key="2">
    <source>
        <dbReference type="EMBL" id="EJF51708.1"/>
    </source>
</evidence>
<protein>
    <submittedName>
        <fullName evidence="2">Uncharacterized protein</fullName>
    </submittedName>
</protein>
<organism evidence="2 3">
    <name type="scientific">Schaalia georgiae F0490</name>
    <dbReference type="NCBI Taxonomy" id="1125717"/>
    <lineage>
        <taxon>Bacteria</taxon>
        <taxon>Bacillati</taxon>
        <taxon>Actinomycetota</taxon>
        <taxon>Actinomycetes</taxon>
        <taxon>Actinomycetales</taxon>
        <taxon>Actinomycetaceae</taxon>
        <taxon>Schaalia</taxon>
    </lineage>
</organism>
<feature type="region of interest" description="Disordered" evidence="1">
    <location>
        <begin position="1"/>
        <end position="42"/>
    </location>
</feature>
<comment type="caution">
    <text evidence="2">The sequence shown here is derived from an EMBL/GenBank/DDBJ whole genome shotgun (WGS) entry which is preliminary data.</text>
</comment>
<evidence type="ECO:0000256" key="1">
    <source>
        <dbReference type="SAM" id="MobiDB-lite"/>
    </source>
</evidence>
<dbReference type="EMBL" id="AKFS01000007">
    <property type="protein sequence ID" value="EJF51708.1"/>
    <property type="molecule type" value="Genomic_DNA"/>
</dbReference>
<sequence length="42" mass="4080">GGRGALAPGLRPGGRRPLVEADGTADSCRSPAIAAVPRPAGQ</sequence>
<feature type="non-terminal residue" evidence="2">
    <location>
        <position position="1"/>
    </location>
</feature>
<gene>
    <name evidence="2" type="ORF">HMPREF1317_1293</name>
</gene>
<evidence type="ECO:0000313" key="3">
    <source>
        <dbReference type="Proteomes" id="UP000004578"/>
    </source>
</evidence>
<proteinExistence type="predicted"/>
<dbReference type="AlphaFoldDB" id="J1I0E2"/>
<dbReference type="Proteomes" id="UP000004578">
    <property type="component" value="Unassembled WGS sequence"/>
</dbReference>
<accession>J1I0E2</accession>
<name>J1I0E2_9ACTO</name>